<evidence type="ECO:0000259" key="4">
    <source>
        <dbReference type="Pfam" id="PF09972"/>
    </source>
</evidence>
<keyword evidence="7" id="KW-1185">Reference proteome</keyword>
<feature type="transmembrane region" description="Helical" evidence="2">
    <location>
        <begin position="509"/>
        <end position="528"/>
    </location>
</feature>
<feature type="domain" description="Predicted membrane protein YciQ-like C-terminal" evidence="5">
    <location>
        <begin position="293"/>
        <end position="574"/>
    </location>
</feature>
<dbReference type="EMBL" id="JAFBEB010000001">
    <property type="protein sequence ID" value="MBM7588636.1"/>
    <property type="molecule type" value="Genomic_DNA"/>
</dbReference>
<keyword evidence="2" id="KW-0812">Transmembrane</keyword>
<name>A0A938XY80_9BACL</name>
<sequence length="655" mass="75138">MRKWQKMLAMSAFLMLILLAAGCSEESDGFTIDRVDIQAELLPDGDLYVEELYTYTFRGQYDGMVRTIGDYENIEYFEAYLPPANKQLGEFAYEDGTLLETTQDAETFYSYSPSSKETKRVFYRYRIDAAAKRLKDTAKFYWAFFDDSNETDLHHVTIELHLPDNVSPDDLHLYLFDRSGGRITNVDNRTISYQTDFLPAYQDSEIHLLFPEQLLTEARYYRSEQSKEQLIQEAERQENRYSERGRLLSLAAKMDQFILVLILVGFGCLVLDHLFRRFRSIRAKITFADLAAADPLFISYLYRNGRLQENDFLAGLFSLYQKGRLKVEQVTANKRFLREKDGPKQTYLFTFIGNRADLTRYEQYLLDWLFQKQENRLQFRLDAIAGPTKTEQKNRTRVQNYRKKYQVFQSYFREWAQLLRLEQPFATLFRPSRLRKQLTIAMLIIHFLTVLFLLYADVLVTELWVFGIILAVLAFLSLWRFPRKRWMYGFFAVCFFAGCLISDDGAVTGSYLLATLLSPLLLAFIPSIRKSSEVLAYRAAIKKWRTQLAEGSGLDSQRADSLERLMPYAILLEVGPAFVRNVEPETLFADLLPWLPTTGLTPDRPQNKTAKWFKSKSDGGSSGDSGGSYDGSGNSNSGGDSGGGDSGGGGGADAF</sequence>
<feature type="transmembrane region" description="Helical" evidence="2">
    <location>
        <begin position="257"/>
        <end position="275"/>
    </location>
</feature>
<dbReference type="InterPro" id="IPR018702">
    <property type="entry name" value="DUF2207"/>
</dbReference>
<proteinExistence type="predicted"/>
<evidence type="ECO:0000256" key="2">
    <source>
        <dbReference type="SAM" id="Phobius"/>
    </source>
</evidence>
<keyword evidence="2" id="KW-0472">Membrane</keyword>
<comment type="caution">
    <text evidence="6">The sequence shown here is derived from an EMBL/GenBank/DDBJ whole genome shotgun (WGS) entry which is preliminary data.</text>
</comment>
<keyword evidence="2" id="KW-1133">Transmembrane helix</keyword>
<feature type="transmembrane region" description="Helical" evidence="2">
    <location>
        <begin position="462"/>
        <end position="479"/>
    </location>
</feature>
<feature type="domain" description="DUF2207" evidence="4">
    <location>
        <begin position="31"/>
        <end position="210"/>
    </location>
</feature>
<dbReference type="AlphaFoldDB" id="A0A938XY80"/>
<protein>
    <submittedName>
        <fullName evidence="6">Membrane protein YgcG</fullName>
    </submittedName>
</protein>
<accession>A0A938XY80</accession>
<feature type="compositionally biased region" description="Gly residues" evidence="1">
    <location>
        <begin position="620"/>
        <end position="630"/>
    </location>
</feature>
<dbReference type="Proteomes" id="UP000717624">
    <property type="component" value="Unassembled WGS sequence"/>
</dbReference>
<evidence type="ECO:0000313" key="7">
    <source>
        <dbReference type="Proteomes" id="UP000717624"/>
    </source>
</evidence>
<evidence type="ECO:0000313" key="6">
    <source>
        <dbReference type="EMBL" id="MBM7588636.1"/>
    </source>
</evidence>
<dbReference type="Pfam" id="PF09972">
    <property type="entry name" value="DUF2207"/>
    <property type="match status" value="1"/>
</dbReference>
<gene>
    <name evidence="6" type="ORF">JOD01_000222</name>
</gene>
<feature type="transmembrane region" description="Helical" evidence="2">
    <location>
        <begin position="438"/>
        <end position="456"/>
    </location>
</feature>
<organism evidence="6 7">
    <name type="scientific">Brevibacillus fulvus</name>
    <dbReference type="NCBI Taxonomy" id="1125967"/>
    <lineage>
        <taxon>Bacteria</taxon>
        <taxon>Bacillati</taxon>
        <taxon>Bacillota</taxon>
        <taxon>Bacilli</taxon>
        <taxon>Bacillales</taxon>
        <taxon>Paenibacillaceae</taxon>
        <taxon>Brevibacillus</taxon>
    </lineage>
</organism>
<dbReference type="RefSeq" id="WP_204516376.1">
    <property type="nucleotide sequence ID" value="NZ_BAABIN010000009.1"/>
</dbReference>
<feature type="chain" id="PRO_5039445635" evidence="3">
    <location>
        <begin position="21"/>
        <end position="655"/>
    </location>
</feature>
<dbReference type="Pfam" id="PF20990">
    <property type="entry name" value="DUF2207_C"/>
    <property type="match status" value="1"/>
</dbReference>
<keyword evidence="3" id="KW-0732">Signal</keyword>
<feature type="signal peptide" evidence="3">
    <location>
        <begin position="1"/>
        <end position="20"/>
    </location>
</feature>
<evidence type="ECO:0000256" key="3">
    <source>
        <dbReference type="SAM" id="SignalP"/>
    </source>
</evidence>
<reference evidence="6" key="1">
    <citation type="submission" date="2021-01" db="EMBL/GenBank/DDBJ databases">
        <title>Genomic Encyclopedia of Type Strains, Phase IV (KMG-IV): sequencing the most valuable type-strain genomes for metagenomic binning, comparative biology and taxonomic classification.</title>
        <authorList>
            <person name="Goeker M."/>
        </authorList>
    </citation>
    <scope>NUCLEOTIDE SEQUENCE</scope>
    <source>
        <strain evidence="6">DSM 25523</strain>
    </source>
</reference>
<evidence type="ECO:0000256" key="1">
    <source>
        <dbReference type="SAM" id="MobiDB-lite"/>
    </source>
</evidence>
<feature type="transmembrane region" description="Helical" evidence="2">
    <location>
        <begin position="486"/>
        <end position="503"/>
    </location>
</feature>
<dbReference type="PROSITE" id="PS51257">
    <property type="entry name" value="PROKAR_LIPOPROTEIN"/>
    <property type="match status" value="1"/>
</dbReference>
<feature type="region of interest" description="Disordered" evidence="1">
    <location>
        <begin position="599"/>
        <end position="655"/>
    </location>
</feature>
<dbReference type="InterPro" id="IPR048389">
    <property type="entry name" value="YciQ-like_C"/>
</dbReference>
<evidence type="ECO:0000259" key="5">
    <source>
        <dbReference type="Pfam" id="PF20990"/>
    </source>
</evidence>
<feature type="compositionally biased region" description="Gly residues" evidence="1">
    <location>
        <begin position="639"/>
        <end position="655"/>
    </location>
</feature>